<protein>
    <recommendedName>
        <fullName evidence="4">Putative pterin-4-alpha-carbinolamine dehydratase</fullName>
        <shortName evidence="4">PHS</shortName>
        <ecNumber evidence="4">4.2.1.96</ecNumber>
    </recommendedName>
    <alternativeName>
        <fullName evidence="4">4-alpha-hydroxy-tetrahydropterin dehydratase</fullName>
    </alternativeName>
    <alternativeName>
        <fullName evidence="4">Pterin carbinolamine dehydratase</fullName>
        <shortName evidence="4">PCD</shortName>
    </alternativeName>
</protein>
<dbReference type="Gene3D" id="3.30.1360.20">
    <property type="entry name" value="Transcriptional coactivator/pterin dehydratase"/>
    <property type="match status" value="1"/>
</dbReference>
<evidence type="ECO:0000313" key="6">
    <source>
        <dbReference type="Proteomes" id="UP000178750"/>
    </source>
</evidence>
<dbReference type="CDD" id="cd00913">
    <property type="entry name" value="PCD_DCoH_subfamily_a"/>
    <property type="match status" value="1"/>
</dbReference>
<organism evidence="5 6">
    <name type="scientific">Candidatus Woesebacteria bacterium RIFCSPHIGHO2_01_FULL_38_9b</name>
    <dbReference type="NCBI Taxonomy" id="1802493"/>
    <lineage>
        <taxon>Bacteria</taxon>
        <taxon>Candidatus Woeseibacteriota</taxon>
    </lineage>
</organism>
<dbReference type="InterPro" id="IPR036428">
    <property type="entry name" value="PCD_sf"/>
</dbReference>
<dbReference type="PANTHER" id="PTHR12599">
    <property type="entry name" value="PTERIN-4-ALPHA-CARBINOLAMINE DEHYDRATASE"/>
    <property type="match status" value="1"/>
</dbReference>
<gene>
    <name evidence="5" type="ORF">A2863_00705</name>
</gene>
<comment type="catalytic activity">
    <reaction evidence="1 4">
        <text>(4aS,6R)-4a-hydroxy-L-erythro-5,6,7,8-tetrahydrobiopterin = (6R)-L-erythro-6,7-dihydrobiopterin + H2O</text>
        <dbReference type="Rhea" id="RHEA:11920"/>
        <dbReference type="ChEBI" id="CHEBI:15377"/>
        <dbReference type="ChEBI" id="CHEBI:15642"/>
        <dbReference type="ChEBI" id="CHEBI:43120"/>
        <dbReference type="EC" id="4.2.1.96"/>
    </reaction>
</comment>
<evidence type="ECO:0000313" key="5">
    <source>
        <dbReference type="EMBL" id="OGM21791.1"/>
    </source>
</evidence>
<evidence type="ECO:0000256" key="1">
    <source>
        <dbReference type="ARBA" id="ARBA00001554"/>
    </source>
</evidence>
<sequence length="111" mass="12910">MSRFAQMDCVPCRIGAPTLSKQEINSYLHEVTGWLYKTNPDKITKQFEFKDFRSALKFVNKVGIIAEKQNHHPDILLHSYKKVRIELWTHKINGLHQNDFILAAKIDSVKS</sequence>
<dbReference type="GO" id="GO:0008124">
    <property type="term" value="F:4-alpha-hydroxytetrahydrobiopterin dehydratase activity"/>
    <property type="evidence" value="ECO:0007669"/>
    <property type="project" value="UniProtKB-UniRule"/>
</dbReference>
<dbReference type="Pfam" id="PF01329">
    <property type="entry name" value="Pterin_4a"/>
    <property type="match status" value="1"/>
</dbReference>
<reference evidence="5 6" key="1">
    <citation type="journal article" date="2016" name="Nat. Commun.">
        <title>Thousands of microbial genomes shed light on interconnected biogeochemical processes in an aquifer system.</title>
        <authorList>
            <person name="Anantharaman K."/>
            <person name="Brown C.T."/>
            <person name="Hug L.A."/>
            <person name="Sharon I."/>
            <person name="Castelle C.J."/>
            <person name="Probst A.J."/>
            <person name="Thomas B.C."/>
            <person name="Singh A."/>
            <person name="Wilkins M.J."/>
            <person name="Karaoz U."/>
            <person name="Brodie E.L."/>
            <person name="Williams K.H."/>
            <person name="Hubbard S.S."/>
            <person name="Banfield J.F."/>
        </authorList>
    </citation>
    <scope>NUCLEOTIDE SEQUENCE [LARGE SCALE GENOMIC DNA]</scope>
</reference>
<name>A0A1F7Y3B7_9BACT</name>
<evidence type="ECO:0000256" key="4">
    <source>
        <dbReference type="HAMAP-Rule" id="MF_00434"/>
    </source>
</evidence>
<dbReference type="SUPFAM" id="SSF55248">
    <property type="entry name" value="PCD-like"/>
    <property type="match status" value="1"/>
</dbReference>
<dbReference type="Proteomes" id="UP000178750">
    <property type="component" value="Unassembled WGS sequence"/>
</dbReference>
<dbReference type="AlphaFoldDB" id="A0A1F7Y3B7"/>
<evidence type="ECO:0000256" key="2">
    <source>
        <dbReference type="ARBA" id="ARBA00006472"/>
    </source>
</evidence>
<comment type="caution">
    <text evidence="5">The sequence shown here is derived from an EMBL/GenBank/DDBJ whole genome shotgun (WGS) entry which is preliminary data.</text>
</comment>
<dbReference type="EMBL" id="MGGF01000025">
    <property type="protein sequence ID" value="OGM21791.1"/>
    <property type="molecule type" value="Genomic_DNA"/>
</dbReference>
<dbReference type="GO" id="GO:0006729">
    <property type="term" value="P:tetrahydrobiopterin biosynthetic process"/>
    <property type="evidence" value="ECO:0007669"/>
    <property type="project" value="InterPro"/>
</dbReference>
<accession>A0A1F7Y3B7</accession>
<dbReference type="NCBIfam" id="NF002017">
    <property type="entry name" value="PRK00823.1-2"/>
    <property type="match status" value="1"/>
</dbReference>
<dbReference type="EC" id="4.2.1.96" evidence="4"/>
<dbReference type="PANTHER" id="PTHR12599:SF0">
    <property type="entry name" value="PTERIN-4-ALPHA-CARBINOLAMINE DEHYDRATASE"/>
    <property type="match status" value="1"/>
</dbReference>
<evidence type="ECO:0000256" key="3">
    <source>
        <dbReference type="ARBA" id="ARBA00023239"/>
    </source>
</evidence>
<keyword evidence="3 4" id="KW-0456">Lyase</keyword>
<dbReference type="InterPro" id="IPR001533">
    <property type="entry name" value="Pterin_deHydtase"/>
</dbReference>
<comment type="similarity">
    <text evidence="2 4">Belongs to the pterin-4-alpha-carbinolamine dehydratase family.</text>
</comment>
<proteinExistence type="inferred from homology"/>
<dbReference type="HAMAP" id="MF_00434">
    <property type="entry name" value="Pterin_4_alpha"/>
    <property type="match status" value="1"/>
</dbReference>